<dbReference type="EMBL" id="JANFVX010000019">
    <property type="protein sequence ID" value="MCW0345782.1"/>
    <property type="molecule type" value="Genomic_DNA"/>
</dbReference>
<accession>A0AAJ1D2A4</accession>
<name>A0AAJ1D2A4_PANAN</name>
<protein>
    <submittedName>
        <fullName evidence="1">Uncharacterized protein</fullName>
    </submittedName>
</protein>
<proteinExistence type="predicted"/>
<sequence>MVETVYRMTRESLPHRLSPFQVFTIMDSEQKRGYSGSG</sequence>
<evidence type="ECO:0000313" key="1">
    <source>
        <dbReference type="EMBL" id="MCW0345782.1"/>
    </source>
</evidence>
<evidence type="ECO:0000313" key="2">
    <source>
        <dbReference type="Proteomes" id="UP001208888"/>
    </source>
</evidence>
<dbReference type="Proteomes" id="UP001208888">
    <property type="component" value="Unassembled WGS sequence"/>
</dbReference>
<dbReference type="AlphaFoldDB" id="A0AAJ1D2A4"/>
<organism evidence="1 2">
    <name type="scientific">Pantoea ananas</name>
    <name type="common">Erwinia uredovora</name>
    <dbReference type="NCBI Taxonomy" id="553"/>
    <lineage>
        <taxon>Bacteria</taxon>
        <taxon>Pseudomonadati</taxon>
        <taxon>Pseudomonadota</taxon>
        <taxon>Gammaproteobacteria</taxon>
        <taxon>Enterobacterales</taxon>
        <taxon>Erwiniaceae</taxon>
        <taxon>Pantoea</taxon>
    </lineage>
</organism>
<reference evidence="1" key="1">
    <citation type="submission" date="2022-06" db="EMBL/GenBank/DDBJ databases">
        <title>Dynamics of rice microbiomes reveals core vertical transmitted seed endophytes.</title>
        <authorList>
            <person name="Liao K."/>
            <person name="Zhang X."/>
        </authorList>
    </citation>
    <scope>NUCLEOTIDE SEQUENCE</scope>
    <source>
        <strain evidence="1">JT1-17</strain>
    </source>
</reference>
<comment type="caution">
    <text evidence="1">The sequence shown here is derived from an EMBL/GenBank/DDBJ whole genome shotgun (WGS) entry which is preliminary data.</text>
</comment>
<gene>
    <name evidence="1" type="ORF">NB703_003875</name>
</gene>